<keyword evidence="4" id="KW-0328">Glycosyltransferase</keyword>
<accession>A0A9P1IT82</accession>
<dbReference type="CDD" id="cd03784">
    <property type="entry name" value="GT1_Gtf-like"/>
    <property type="match status" value="2"/>
</dbReference>
<evidence type="ECO:0000256" key="8">
    <source>
        <dbReference type="ARBA" id="ARBA00022989"/>
    </source>
</evidence>
<comment type="similarity">
    <text evidence="2">Belongs to the UDP-glycosyltransferase family.</text>
</comment>
<dbReference type="GO" id="GO:0015020">
    <property type="term" value="F:glucuronosyltransferase activity"/>
    <property type="evidence" value="ECO:0007669"/>
    <property type="project" value="UniProtKB-EC"/>
</dbReference>
<dbReference type="CDD" id="cd00637">
    <property type="entry name" value="7tm_classA_rhodopsin-like"/>
    <property type="match status" value="1"/>
</dbReference>
<dbReference type="InterPro" id="IPR019426">
    <property type="entry name" value="7TM_GPCR_serpentine_rcpt_Srv"/>
</dbReference>
<proteinExistence type="inferred from homology"/>
<keyword evidence="5" id="KW-0808">Transferase</keyword>
<dbReference type="SUPFAM" id="SSF53756">
    <property type="entry name" value="UDP-Glycosyltransferase/glycogen phosphorylase"/>
    <property type="match status" value="2"/>
</dbReference>
<feature type="transmembrane region" description="Helical" evidence="12">
    <location>
        <begin position="1153"/>
        <end position="1173"/>
    </location>
</feature>
<evidence type="ECO:0000256" key="13">
    <source>
        <dbReference type="SAM" id="SignalP"/>
    </source>
</evidence>
<organism evidence="14 15">
    <name type="scientific">Caenorhabditis angaria</name>
    <dbReference type="NCBI Taxonomy" id="860376"/>
    <lineage>
        <taxon>Eukaryota</taxon>
        <taxon>Metazoa</taxon>
        <taxon>Ecdysozoa</taxon>
        <taxon>Nematoda</taxon>
        <taxon>Chromadorea</taxon>
        <taxon>Rhabditida</taxon>
        <taxon>Rhabditina</taxon>
        <taxon>Rhabditomorpha</taxon>
        <taxon>Rhabditoidea</taxon>
        <taxon>Rhabditidae</taxon>
        <taxon>Peloderinae</taxon>
        <taxon>Caenorhabditis</taxon>
    </lineage>
</organism>
<reference evidence="14" key="1">
    <citation type="submission" date="2022-11" db="EMBL/GenBank/DDBJ databases">
        <authorList>
            <person name="Kikuchi T."/>
        </authorList>
    </citation>
    <scope>NUCLEOTIDE SEQUENCE</scope>
    <source>
        <strain evidence="14">PS1010</strain>
    </source>
</reference>
<dbReference type="FunFam" id="3.40.50.2000:FF:000118">
    <property type="entry name" value="UDP-glucuronosyltransferase"/>
    <property type="match status" value="2"/>
</dbReference>
<feature type="signal peptide" evidence="13">
    <location>
        <begin position="1"/>
        <end position="23"/>
    </location>
</feature>
<dbReference type="PANTHER" id="PTHR48043:SF62">
    <property type="entry name" value="GLUCURONOSYLTRANSFERASE"/>
    <property type="match status" value="1"/>
</dbReference>
<keyword evidence="7 13" id="KW-0732">Signal</keyword>
<dbReference type="SUPFAM" id="SSF81321">
    <property type="entry name" value="Family A G protein-coupled receptor-like"/>
    <property type="match status" value="1"/>
</dbReference>
<dbReference type="EMBL" id="CANHGI010000005">
    <property type="protein sequence ID" value="CAI5451685.1"/>
    <property type="molecule type" value="Genomic_DNA"/>
</dbReference>
<comment type="caution">
    <text evidence="14">The sequence shown here is derived from an EMBL/GenBank/DDBJ whole genome shotgun (WGS) entry which is preliminary data.</text>
</comment>
<evidence type="ECO:0000256" key="5">
    <source>
        <dbReference type="ARBA" id="ARBA00022679"/>
    </source>
</evidence>
<dbReference type="EC" id="2.4.1.17" evidence="3"/>
<comment type="catalytic activity">
    <reaction evidence="11">
        <text>glucuronate acceptor + UDP-alpha-D-glucuronate = acceptor beta-D-glucuronoside + UDP + H(+)</text>
        <dbReference type="Rhea" id="RHEA:21032"/>
        <dbReference type="ChEBI" id="CHEBI:15378"/>
        <dbReference type="ChEBI" id="CHEBI:58052"/>
        <dbReference type="ChEBI" id="CHEBI:58223"/>
        <dbReference type="ChEBI" id="CHEBI:132367"/>
        <dbReference type="ChEBI" id="CHEBI:132368"/>
        <dbReference type="EC" id="2.4.1.17"/>
    </reaction>
</comment>
<name>A0A9P1IT82_9PELO</name>
<feature type="transmembrane region" description="Helical" evidence="12">
    <location>
        <begin position="1050"/>
        <end position="1071"/>
    </location>
</feature>
<feature type="transmembrane region" description="Helical" evidence="12">
    <location>
        <begin position="978"/>
        <end position="1001"/>
    </location>
</feature>
<comment type="subcellular location">
    <subcellularLocation>
        <location evidence="1">Membrane</location>
        <topology evidence="1">Single-pass membrane protein</topology>
    </subcellularLocation>
</comment>
<feature type="transmembrane region" description="Helical" evidence="12">
    <location>
        <begin position="1185"/>
        <end position="1205"/>
    </location>
</feature>
<feature type="transmembrane region" description="Helical" evidence="12">
    <location>
        <begin position="1097"/>
        <end position="1123"/>
    </location>
</feature>
<dbReference type="Gene3D" id="1.20.1070.10">
    <property type="entry name" value="Rhodopsin 7-helix transmembrane proteins"/>
    <property type="match status" value="1"/>
</dbReference>
<evidence type="ECO:0000256" key="11">
    <source>
        <dbReference type="ARBA" id="ARBA00047475"/>
    </source>
</evidence>
<keyword evidence="8 12" id="KW-1133">Transmembrane helix</keyword>
<evidence type="ECO:0000256" key="3">
    <source>
        <dbReference type="ARBA" id="ARBA00012544"/>
    </source>
</evidence>
<dbReference type="InterPro" id="IPR050271">
    <property type="entry name" value="UDP-glycosyltransferase"/>
</dbReference>
<dbReference type="Gene3D" id="3.40.50.2000">
    <property type="entry name" value="Glycogen Phosphorylase B"/>
    <property type="match status" value="2"/>
</dbReference>
<keyword evidence="6 12" id="KW-0812">Transmembrane</keyword>
<dbReference type="AlphaFoldDB" id="A0A9P1IT82"/>
<evidence type="ECO:0000256" key="1">
    <source>
        <dbReference type="ARBA" id="ARBA00004167"/>
    </source>
</evidence>
<gene>
    <name evidence="14" type="ORF">CAMP_LOCUS14322</name>
</gene>
<evidence type="ECO:0000313" key="15">
    <source>
        <dbReference type="Proteomes" id="UP001152747"/>
    </source>
</evidence>
<dbReference type="GO" id="GO:0016020">
    <property type="term" value="C:membrane"/>
    <property type="evidence" value="ECO:0007669"/>
    <property type="project" value="UniProtKB-SubCell"/>
</dbReference>
<dbReference type="OrthoDB" id="5835829at2759"/>
<evidence type="ECO:0000256" key="12">
    <source>
        <dbReference type="SAM" id="Phobius"/>
    </source>
</evidence>
<evidence type="ECO:0000256" key="6">
    <source>
        <dbReference type="ARBA" id="ARBA00022692"/>
    </source>
</evidence>
<evidence type="ECO:0000256" key="10">
    <source>
        <dbReference type="ARBA" id="ARBA00023180"/>
    </source>
</evidence>
<keyword evidence="9 12" id="KW-0472">Membrane</keyword>
<sequence>MTFFLFTFLCLFSQIGICRMTDGAKVLLTVMDQGRSHAGSILPLMHKIQTENITTALEFTIFHNEIDFGMEERFINMTGFHNNFASPDFFKVAFEGEFTFLHQTLPFLFGSLSCDKVLKHKRDRFMEIANEDWDIFLSDSLFSVCGYGMAELSGKPHVMMHSSDVESAHGTFKGFSRNYAILVPNFLPYSMSDFTIEKYWHRVVSTIDWFGGIFVTAGLGAMAQKWALRSVIPFPYFSFYEFNRQSTFSFTDMPDALYPVGPVTNDLVSFGTYCKAPKQELTGEIKNFVEDPKSKGTILVAFGTLIDWKYAPKKKLDTLINVFNKFTDYRIIWSMKGEKPKELLSHVMVSSWIPQNELLHHPKTVLFFSHGGLKSVKEAACSATPSIFMPMFAEQMRNAWLAKNKGFARIVNKFEFDAPTLEKHIREVITHPSYQKEADHFFSTFLDKPIASLDNAVFKFKKLLKYSGKMPKYFYPKSIDLSYITSLNLDILFMFHFNTFLLLAFLSSINGSKLLLTVMDQGRSHASSMTTFMHRLQKENHSTIIQMTLYRKEIDFGMEERFIDMTDQPNIFESDEFHTIIFEKEFTFLHHAFPFIYGAISCESVLRNKYRRFKEILKSDYDLVASDSLFAICGYGLGQLSGKPHIMMHSTDLESAQGSYKGFSRNYGILVPNFLPYSMPDFSPEKFWHRVSATIDWFGSTSVIGLVAGIGMKYAFRNIAPGEFGINSYYEYNRQSIFTFSDMPDSLYPAAARTNDFFSYGTYCKTPKAEISSTSISNFTNDPKSKGTILISFGTVVDWKFAPKQILNTFINVINKLTDYRIIWSMKMDKPNGLGKHVLVSNWIPQNGLLHHPKTKLFISHGGLKSVKESICSATPSIFMPMFAEQMRNAWLAKNRGFAKILNKFLLTEKYLLEMINEILKDQKYQNNADKYLSEYFDLPMDSLDEAAFKFNKLAKYNGKLPEYFYPKSIQLGYIQSLNIDLLVLVPVFVGHSLLKFLYFFDGGNYLGKFYFTVTYCGRGIQGATAMLLAFNRVSAVCFPIFYRKFTETSYTIVMQIIQISAGIIAIFLLLPREYEYIYKDEGYYGGSDDEQFWNSFYYFVGGLEVLFVTSIVVCNVGMVVSYHFTFQVDRRNSVNQRISNEKQKAEQNMGKMTIIICSFEIIYFIFIVNNLILWPDMNKRYFYFFYNPLGILYSTFSAWMLLFFSKPIRLFILRSMKKNNVGQTKIVSSNEPQRLTMSEIRS</sequence>
<keyword evidence="15" id="KW-1185">Reference proteome</keyword>
<evidence type="ECO:0000256" key="4">
    <source>
        <dbReference type="ARBA" id="ARBA00022676"/>
    </source>
</evidence>
<evidence type="ECO:0000313" key="14">
    <source>
        <dbReference type="EMBL" id="CAI5451685.1"/>
    </source>
</evidence>
<evidence type="ECO:0000256" key="7">
    <source>
        <dbReference type="ARBA" id="ARBA00022729"/>
    </source>
</evidence>
<protein>
    <recommendedName>
        <fullName evidence="3">glucuronosyltransferase</fullName>
        <ecNumber evidence="3">2.4.1.17</ecNumber>
    </recommendedName>
</protein>
<keyword evidence="10" id="KW-0325">Glycoprotein</keyword>
<evidence type="ECO:0000256" key="2">
    <source>
        <dbReference type="ARBA" id="ARBA00009995"/>
    </source>
</evidence>
<feature type="chain" id="PRO_5040302449" description="glucuronosyltransferase" evidence="13">
    <location>
        <begin position="24"/>
        <end position="1243"/>
    </location>
</feature>
<dbReference type="Pfam" id="PF10323">
    <property type="entry name" value="7TM_GPCR_Srv"/>
    <property type="match status" value="1"/>
</dbReference>
<dbReference type="Proteomes" id="UP001152747">
    <property type="component" value="Unassembled WGS sequence"/>
</dbReference>
<dbReference type="PANTHER" id="PTHR48043">
    <property type="entry name" value="EG:EG0003.4 PROTEIN-RELATED"/>
    <property type="match status" value="1"/>
</dbReference>
<dbReference type="Pfam" id="PF00201">
    <property type="entry name" value="UDPGT"/>
    <property type="match status" value="2"/>
</dbReference>
<feature type="transmembrane region" description="Helical" evidence="12">
    <location>
        <begin position="1021"/>
        <end position="1043"/>
    </location>
</feature>
<dbReference type="InterPro" id="IPR002213">
    <property type="entry name" value="UDP_glucos_trans"/>
</dbReference>
<evidence type="ECO:0000256" key="9">
    <source>
        <dbReference type="ARBA" id="ARBA00023136"/>
    </source>
</evidence>